<dbReference type="InterPro" id="IPR013151">
    <property type="entry name" value="Immunoglobulin_dom"/>
</dbReference>
<proteinExistence type="predicted"/>
<keyword evidence="3" id="KW-0472">Membrane</keyword>
<gene>
    <name evidence="5" type="primary">SIGLEC1</name>
</gene>
<feature type="domain" description="Ig-like" evidence="4">
    <location>
        <begin position="1594"/>
        <end position="1693"/>
    </location>
</feature>
<protein>
    <recommendedName>
        <fullName evidence="4">Ig-like domain-containing protein</fullName>
    </recommendedName>
</protein>
<feature type="domain" description="Ig-like" evidence="4">
    <location>
        <begin position="669"/>
        <end position="766"/>
    </location>
</feature>
<dbReference type="Pfam" id="PF13927">
    <property type="entry name" value="Ig_3"/>
    <property type="match status" value="3"/>
</dbReference>
<keyword evidence="3" id="KW-0812">Transmembrane</keyword>
<organism evidence="5 6">
    <name type="scientific">Anas platyrhynchos</name>
    <name type="common">Mallard</name>
    <name type="synonym">Anas boschas</name>
    <dbReference type="NCBI Taxonomy" id="8839"/>
    <lineage>
        <taxon>Eukaryota</taxon>
        <taxon>Metazoa</taxon>
        <taxon>Chordata</taxon>
        <taxon>Craniata</taxon>
        <taxon>Vertebrata</taxon>
        <taxon>Euteleostomi</taxon>
        <taxon>Archelosauria</taxon>
        <taxon>Archosauria</taxon>
        <taxon>Dinosauria</taxon>
        <taxon>Saurischia</taxon>
        <taxon>Theropoda</taxon>
        <taxon>Coelurosauria</taxon>
        <taxon>Aves</taxon>
        <taxon>Neognathae</taxon>
        <taxon>Galloanserae</taxon>
        <taxon>Anseriformes</taxon>
        <taxon>Anatidae</taxon>
        <taxon>Anatinae</taxon>
        <taxon>Anas</taxon>
    </lineage>
</organism>
<name>A0A8B9T4M1_ANAPL</name>
<dbReference type="Ensembl" id="ENSAPLT00020017057.1">
    <property type="protein sequence ID" value="ENSAPLP00020015801.1"/>
    <property type="gene ID" value="ENSAPLG00020011432.1"/>
</dbReference>
<feature type="domain" description="Ig-like" evidence="4">
    <location>
        <begin position="313"/>
        <end position="383"/>
    </location>
</feature>
<feature type="domain" description="Ig-like" evidence="4">
    <location>
        <begin position="1506"/>
        <end position="1589"/>
    </location>
</feature>
<feature type="domain" description="Ig-like" evidence="4">
    <location>
        <begin position="391"/>
        <end position="481"/>
    </location>
</feature>
<feature type="domain" description="Ig-like" evidence="4">
    <location>
        <begin position="1414"/>
        <end position="1504"/>
    </location>
</feature>
<feature type="domain" description="Ig-like" evidence="4">
    <location>
        <begin position="957"/>
        <end position="1038"/>
    </location>
</feature>
<feature type="domain" description="Ig-like" evidence="4">
    <location>
        <begin position="489"/>
        <end position="577"/>
    </location>
</feature>
<reference evidence="5" key="3">
    <citation type="submission" date="2025-09" db="UniProtKB">
        <authorList>
            <consortium name="Ensembl"/>
        </authorList>
    </citation>
    <scope>IDENTIFICATION</scope>
</reference>
<dbReference type="GO" id="GO:0046790">
    <property type="term" value="F:virion binding"/>
    <property type="evidence" value="ECO:0007669"/>
    <property type="project" value="TreeGrafter"/>
</dbReference>
<dbReference type="Pfam" id="PF00047">
    <property type="entry name" value="ig"/>
    <property type="match status" value="1"/>
</dbReference>
<dbReference type="Gene3D" id="2.60.40.10">
    <property type="entry name" value="Immunoglobulins"/>
    <property type="match status" value="17"/>
</dbReference>
<dbReference type="InterPro" id="IPR036179">
    <property type="entry name" value="Ig-like_dom_sf"/>
</dbReference>
<dbReference type="InterPro" id="IPR013106">
    <property type="entry name" value="Ig_V-set"/>
</dbReference>
<reference evidence="5" key="2">
    <citation type="submission" date="2025-08" db="UniProtKB">
        <authorList>
            <consortium name="Ensembl"/>
        </authorList>
    </citation>
    <scope>IDENTIFICATION</scope>
</reference>
<dbReference type="InterPro" id="IPR003598">
    <property type="entry name" value="Ig_sub2"/>
</dbReference>
<dbReference type="Pfam" id="PF13895">
    <property type="entry name" value="Ig_2"/>
    <property type="match status" value="6"/>
</dbReference>
<accession>A0A8B9T4M1</accession>
<evidence type="ECO:0000256" key="1">
    <source>
        <dbReference type="ARBA" id="ARBA00023319"/>
    </source>
</evidence>
<evidence type="ECO:0000313" key="5">
    <source>
        <dbReference type="Ensembl" id="ENSAPLP00020015801.1"/>
    </source>
</evidence>
<dbReference type="CDD" id="cd00096">
    <property type="entry name" value="Ig"/>
    <property type="match status" value="4"/>
</dbReference>
<feature type="domain" description="Ig-like" evidence="4">
    <location>
        <begin position="217"/>
        <end position="308"/>
    </location>
</feature>
<dbReference type="PROSITE" id="PS50835">
    <property type="entry name" value="IG_LIKE"/>
    <property type="match status" value="15"/>
</dbReference>
<keyword evidence="3" id="KW-1133">Transmembrane helix</keyword>
<evidence type="ECO:0000256" key="2">
    <source>
        <dbReference type="SAM" id="MobiDB-lite"/>
    </source>
</evidence>
<dbReference type="InterPro" id="IPR013783">
    <property type="entry name" value="Ig-like_fold"/>
</dbReference>
<reference evidence="5" key="1">
    <citation type="submission" date="2019-08" db="EMBL/GenBank/DDBJ databases">
        <title>Three high-quality genomes provides insights into domestication of ducks.</title>
        <authorList>
            <person name="Hou Z.C."/>
            <person name="Zhu F."/>
            <person name="Yin Z.T."/>
            <person name="Zhang F."/>
        </authorList>
    </citation>
    <scope>NUCLEOTIDE SEQUENCE [LARGE SCALE GENOMIC DNA]</scope>
</reference>
<dbReference type="GO" id="GO:0005770">
    <property type="term" value="C:late endosome"/>
    <property type="evidence" value="ECO:0007669"/>
    <property type="project" value="TreeGrafter"/>
</dbReference>
<feature type="domain" description="Ig-like" evidence="4">
    <location>
        <begin position="1320"/>
        <end position="1406"/>
    </location>
</feature>
<evidence type="ECO:0000313" key="6">
    <source>
        <dbReference type="Proteomes" id="UP000694400"/>
    </source>
</evidence>
<dbReference type="GO" id="GO:0075512">
    <property type="term" value="P:clathrin-dependent endocytosis of virus by host cell"/>
    <property type="evidence" value="ECO:0007669"/>
    <property type="project" value="TreeGrafter"/>
</dbReference>
<dbReference type="GO" id="GO:0005886">
    <property type="term" value="C:plasma membrane"/>
    <property type="evidence" value="ECO:0007669"/>
    <property type="project" value="TreeGrafter"/>
</dbReference>
<dbReference type="FunFam" id="2.60.40.10:FF:000921">
    <property type="entry name" value="sialoadhesin isoform X1"/>
    <property type="match status" value="2"/>
</dbReference>
<dbReference type="PANTHER" id="PTHR47243">
    <property type="entry name" value="SIALOADHESIN"/>
    <property type="match status" value="1"/>
</dbReference>
<feature type="domain" description="Ig-like" evidence="4">
    <location>
        <begin position="579"/>
        <end position="663"/>
    </location>
</feature>
<dbReference type="InterPro" id="IPR013098">
    <property type="entry name" value="Ig_I-set"/>
</dbReference>
<dbReference type="SMART" id="SM00408">
    <property type="entry name" value="IGc2"/>
    <property type="match status" value="15"/>
</dbReference>
<feature type="domain" description="Ig-like" evidence="4">
    <location>
        <begin position="770"/>
        <end position="852"/>
    </location>
</feature>
<evidence type="ECO:0000259" key="4">
    <source>
        <dbReference type="PROSITE" id="PS50835"/>
    </source>
</evidence>
<dbReference type="Proteomes" id="UP000694400">
    <property type="component" value="Chromosome 4"/>
</dbReference>
<feature type="transmembrane region" description="Helical" evidence="3">
    <location>
        <begin position="1695"/>
        <end position="1718"/>
    </location>
</feature>
<dbReference type="SMART" id="SM00409">
    <property type="entry name" value="IG"/>
    <property type="match status" value="17"/>
</dbReference>
<feature type="region of interest" description="Disordered" evidence="2">
    <location>
        <begin position="15"/>
        <end position="49"/>
    </location>
</feature>
<feature type="domain" description="Ig-like" evidence="4">
    <location>
        <begin position="1145"/>
        <end position="1226"/>
    </location>
</feature>
<sequence length="1753" mass="185400">MWIWAPYPPLQINSSPLAVQDRRRRGGTAGCPPEDTGTTGGHGDHRGTRTLTVTPRGCCATTRHLLPSAAGPMAVATSPLQWLVLMASLVPPAHGSWGVSYPPELRSITGSCVVFPCTLSFPDSISASKGIVAIWYKDYSNQKTVVYHSEGQDVDARFRDRAQLLGDPAAHNCTLLLRGVTPEDSGPYKFRFEIVDGDRWSAERDVELRVSDVLERPSIAASEEVPEGTEVTFQCSTPYVCPLSDVALRWAGYDERVSSVSPRLQLDTSGVGHHLSLTSSFSWKDHARELFCEVLHGSQKASGELVLRVRHAPKGTRVSITPSAQNILVGDTVSLSCEVNSSYPPVSAYQWYKDGAAAGTERTLTLRGVRRADHGQYRCEAHNALGAGTAPPVMLYVFSAEISVSPAAEVREGTSAELSCDVPGREGQELNYTWYKNSAWLQDGPAHTLLFHRVATSDAGFYSCKVTNDRGSTTSQPVSLSVTYPPRTPSLTLLQEPQGGGLAVVHCSVDSRPPATLALYRDGNLVATSGSQVAPSQRLAITASRNALRLEIRGVRPQDGGQYRCTATNTLGNASATQPLVTHTARVLIQPSAEVREGEAVTLSCEVPGDVGPATFTWYRNGRWLREGAEPALSFPAIRSADAGAFQCLAQGSGHSHSSAAVTLRVLFPPRQPVMSSLLETQGGQLGIIQCSVQSDPEANLTLWRGGEALACTGGCPPAPSPRLQATASYNSLRLELRDVVLEDEGTYVCQAWNTQGNASASMAFSAETARVVVSPSPHVLEGSAANLTCQVSSGSPSLPNVTWYRNGQRIPRDPHPDASLVLQRVVRGDAGLYHCTAATGRSSRSSAAVLLDVLYPPRDPQLTAFLETQRGRLAIFEGSVASNPPAQLALYRGEELVASSGTGHGTNPRVSATATPNALRVEIRDVTLADEGTYSLTATNAHGTVSQHLDFRVQAARVLISPSAEVLEGDDVSLTCEVPGEPQEDATFSWYKDSKSLQDSPSRVLELPHVTSAAAGSYHCKSHGPAGTGASISPAISLRVLYPPRVPVLSSFLESPGGRRGVLQCRVDSSPPAQLELSKDGSVVASSALPAPATSPRLGVTAATNSLRVSIGDVLLEDEGEYVCAASNAYGNASTAANFTAGTARVWISPSPEAREGDTVTLTCAVESAAQEALSYTWYKNGVRLSSGTAPQIVLPSVGAADAASYHCAVQSPAGTRSVAPSTLSVLYPPRNMQLKAFAESSGGSAVILLCTVESNPPAEVTLHRGGQLVASSASTTPTQRSPPPNALRLELPAAAAQDEGEYECRARSPLGSTSTSLPLHVQAVRVVVRPGSEVHEGTEVTLSCEDVGAQLGTVYAWFKNGRWLQEGPGAALLLHAARSTDAGAYSCQARTGARSRRAPPAALRVLYAPREPSFVSLVEPWGGRQAELLCTVDSHPPADITLLRGRAPLASTRGPSDPRASVQAEPNALRVRMVALGPGDAGLYVCSANNSFGTATTSLLLAASGVRVTVEPSPEVPEGATATMNCSAVPWVGDEANYTWYKDSRWLREGPASVLVLGPVSSADAGFYHCRASGVRGSAASAPLSLTVLYAPRAVAVSTFLENLSGRVGIVLCVADSHPPAALALYRRSHLLASSLATASTPGLRAAASLNALRLEIAALGPEDAGEYSCVATNPLGNATASAYFDTRTLSHLLVFTVLAGLLLALLCVALLALLAMRLWPRLRKIWGLPWAEDTFELSRKQEQLQVDGES</sequence>
<dbReference type="InterPro" id="IPR007110">
    <property type="entry name" value="Ig-like_dom"/>
</dbReference>
<keyword evidence="1" id="KW-0393">Immunoglobulin domain</keyword>
<dbReference type="GO" id="GO:0005769">
    <property type="term" value="C:early endosome"/>
    <property type="evidence" value="ECO:0007669"/>
    <property type="project" value="TreeGrafter"/>
</dbReference>
<dbReference type="Pfam" id="PF07686">
    <property type="entry name" value="V-set"/>
    <property type="match status" value="1"/>
</dbReference>
<dbReference type="Pfam" id="PF07679">
    <property type="entry name" value="I-set"/>
    <property type="match status" value="4"/>
</dbReference>
<feature type="domain" description="Ig-like" evidence="4">
    <location>
        <begin position="1045"/>
        <end position="1141"/>
    </location>
</feature>
<dbReference type="SMART" id="SM00406">
    <property type="entry name" value="IGv"/>
    <property type="match status" value="7"/>
</dbReference>
<dbReference type="InterPro" id="IPR003599">
    <property type="entry name" value="Ig_sub"/>
</dbReference>
<feature type="domain" description="Ig-like" evidence="4">
    <location>
        <begin position="1231"/>
        <end position="1318"/>
    </location>
</feature>
<evidence type="ECO:0000256" key="3">
    <source>
        <dbReference type="SAM" id="Phobius"/>
    </source>
</evidence>
<dbReference type="PANTHER" id="PTHR47243:SF1">
    <property type="entry name" value="SIALOADHESIN"/>
    <property type="match status" value="1"/>
</dbReference>
<dbReference type="SUPFAM" id="SSF48726">
    <property type="entry name" value="Immunoglobulin"/>
    <property type="match status" value="16"/>
</dbReference>